<comment type="subcellular location">
    <subcellularLocation>
        <location evidence="1">Cell membrane</location>
        <topology evidence="1">Lipid-anchor</topology>
    </subcellularLocation>
    <subcellularLocation>
        <location evidence="2">Cytoplasm</location>
        <location evidence="2">Cytoskeleton</location>
    </subcellularLocation>
</comment>
<keyword evidence="5" id="KW-0963">Cytoplasm</keyword>
<sequence length="195" mass="22136">LRLSLHHNAQQKETRLRNTRFSTTALCALIGYIRCRGGRNLRDGSGRQAGMLRVTDVLLSHFLFTGAILQLPLEMKLPAYVGGHIAGERNRKTSGYFPPQGSFYFTRRCRFSMTEFWVCFSCCIAEQPQPKRRRRIDRSMIGEPMNFVHTTHVGSGDMNLGHSSVSHFDHFESQMNLGLAASDFNSCVLYLAFKV</sequence>
<evidence type="ECO:0000256" key="6">
    <source>
        <dbReference type="ARBA" id="ARBA00022960"/>
    </source>
</evidence>
<keyword evidence="7" id="KW-0472">Membrane</keyword>
<reference evidence="12" key="1">
    <citation type="journal article" date="2021" name="Cell">
        <title>Tracing the genetic footprints of vertebrate landing in non-teleost ray-finned fishes.</title>
        <authorList>
            <person name="Bi X."/>
            <person name="Wang K."/>
            <person name="Yang L."/>
            <person name="Pan H."/>
            <person name="Jiang H."/>
            <person name="Wei Q."/>
            <person name="Fang M."/>
            <person name="Yu H."/>
            <person name="Zhu C."/>
            <person name="Cai Y."/>
            <person name="He Y."/>
            <person name="Gan X."/>
            <person name="Zeng H."/>
            <person name="Yu D."/>
            <person name="Zhu Y."/>
            <person name="Jiang H."/>
            <person name="Qiu Q."/>
            <person name="Yang H."/>
            <person name="Zhang Y.E."/>
            <person name="Wang W."/>
            <person name="Zhu M."/>
            <person name="He S."/>
            <person name="Zhang G."/>
        </authorList>
    </citation>
    <scope>NUCLEOTIDE SEQUENCE</scope>
    <source>
        <strain evidence="12">Allg_001</strain>
    </source>
</reference>
<protein>
    <submittedName>
        <fullName evidence="12">C42S2 protein</fullName>
    </submittedName>
</protein>
<dbReference type="Gene3D" id="3.90.810.10">
    <property type="entry name" value="CRIB domain"/>
    <property type="match status" value="1"/>
</dbReference>
<dbReference type="InterPro" id="IPR000095">
    <property type="entry name" value="CRIB_dom"/>
</dbReference>
<evidence type="ECO:0000256" key="2">
    <source>
        <dbReference type="ARBA" id="ARBA00004245"/>
    </source>
</evidence>
<evidence type="ECO:0000313" key="13">
    <source>
        <dbReference type="Proteomes" id="UP000736164"/>
    </source>
</evidence>
<keyword evidence="6" id="KW-0133">Cell shape</keyword>
<dbReference type="PANTHER" id="PTHR13502">
    <property type="entry name" value="CDC42 SMALL EFFECTOR PROTEIN HOMOLOG"/>
    <property type="match status" value="1"/>
</dbReference>
<evidence type="ECO:0000313" key="12">
    <source>
        <dbReference type="EMBL" id="MBN3313354.1"/>
    </source>
</evidence>
<evidence type="ECO:0000256" key="3">
    <source>
        <dbReference type="ARBA" id="ARBA00005720"/>
    </source>
</evidence>
<evidence type="ECO:0000256" key="8">
    <source>
        <dbReference type="ARBA" id="ARBA00023139"/>
    </source>
</evidence>
<feature type="non-terminal residue" evidence="12">
    <location>
        <position position="1"/>
    </location>
</feature>
<evidence type="ECO:0000256" key="5">
    <source>
        <dbReference type="ARBA" id="ARBA00022490"/>
    </source>
</evidence>
<keyword evidence="4" id="KW-1003">Cell membrane</keyword>
<dbReference type="CDD" id="cd00132">
    <property type="entry name" value="CRIB"/>
    <property type="match status" value="1"/>
</dbReference>
<keyword evidence="13" id="KW-1185">Reference proteome</keyword>
<keyword evidence="8" id="KW-0564">Palmitate</keyword>
<evidence type="ECO:0000256" key="1">
    <source>
        <dbReference type="ARBA" id="ARBA00004193"/>
    </source>
</evidence>
<gene>
    <name evidence="12" type="primary">Cdc42se2_0</name>
    <name evidence="12" type="ORF">GTO95_0001596</name>
</gene>
<dbReference type="GO" id="GO:0008360">
    <property type="term" value="P:regulation of cell shape"/>
    <property type="evidence" value="ECO:0007669"/>
    <property type="project" value="UniProtKB-KW"/>
</dbReference>
<evidence type="ECO:0000256" key="10">
    <source>
        <dbReference type="ARBA" id="ARBA00023288"/>
    </source>
</evidence>
<dbReference type="PANTHER" id="PTHR13502:SF7">
    <property type="entry name" value="CRIB DOMAIN-CONTAINING PROTEIN"/>
    <property type="match status" value="1"/>
</dbReference>
<comment type="similarity">
    <text evidence="3">Belongs to the CDC42SE/SPEC family.</text>
</comment>
<evidence type="ECO:0000256" key="9">
    <source>
        <dbReference type="ARBA" id="ARBA00023212"/>
    </source>
</evidence>
<keyword evidence="10" id="KW-0449">Lipoprotein</keyword>
<evidence type="ECO:0000259" key="11">
    <source>
        <dbReference type="PROSITE" id="PS50108"/>
    </source>
</evidence>
<dbReference type="Proteomes" id="UP000736164">
    <property type="component" value="Unassembled WGS sequence"/>
</dbReference>
<dbReference type="GO" id="GO:0005856">
    <property type="term" value="C:cytoskeleton"/>
    <property type="evidence" value="ECO:0007669"/>
    <property type="project" value="UniProtKB-SubCell"/>
</dbReference>
<proteinExistence type="inferred from homology"/>
<accession>A0A8J7T7N8</accession>
<dbReference type="GO" id="GO:0031267">
    <property type="term" value="F:small GTPase binding"/>
    <property type="evidence" value="ECO:0007669"/>
    <property type="project" value="InterPro"/>
</dbReference>
<keyword evidence="9" id="KW-0206">Cytoskeleton</keyword>
<dbReference type="InterPro" id="IPR039056">
    <property type="entry name" value="SPEC"/>
</dbReference>
<dbReference type="AlphaFoldDB" id="A0A8J7T7N8"/>
<dbReference type="GO" id="GO:0035023">
    <property type="term" value="P:regulation of Rho protein signal transduction"/>
    <property type="evidence" value="ECO:0007669"/>
    <property type="project" value="InterPro"/>
</dbReference>
<feature type="domain" description="CRIB" evidence="11">
    <location>
        <begin position="141"/>
        <end position="154"/>
    </location>
</feature>
<evidence type="ECO:0000256" key="7">
    <source>
        <dbReference type="ARBA" id="ARBA00023136"/>
    </source>
</evidence>
<organism evidence="12 13">
    <name type="scientific">Atractosteus spatula</name>
    <name type="common">Alligator gar</name>
    <name type="synonym">Lepisosteus spatula</name>
    <dbReference type="NCBI Taxonomy" id="7917"/>
    <lineage>
        <taxon>Eukaryota</taxon>
        <taxon>Metazoa</taxon>
        <taxon>Chordata</taxon>
        <taxon>Craniata</taxon>
        <taxon>Vertebrata</taxon>
        <taxon>Euteleostomi</taxon>
        <taxon>Actinopterygii</taxon>
        <taxon>Neopterygii</taxon>
        <taxon>Holostei</taxon>
        <taxon>Semionotiformes</taxon>
        <taxon>Lepisosteidae</taxon>
        <taxon>Atractosteus</taxon>
    </lineage>
</organism>
<dbReference type="PROSITE" id="PS50108">
    <property type="entry name" value="CRIB"/>
    <property type="match status" value="1"/>
</dbReference>
<name>A0A8J7T7N8_ATRSP</name>
<comment type="caution">
    <text evidence="12">The sequence shown here is derived from an EMBL/GenBank/DDBJ whole genome shotgun (WGS) entry which is preliminary data.</text>
</comment>
<dbReference type="InterPro" id="IPR036936">
    <property type="entry name" value="CRIB_dom_sf"/>
</dbReference>
<dbReference type="EMBL" id="JAAWVO010011627">
    <property type="protein sequence ID" value="MBN3313354.1"/>
    <property type="molecule type" value="Genomic_DNA"/>
</dbReference>
<feature type="non-terminal residue" evidence="12">
    <location>
        <position position="195"/>
    </location>
</feature>
<dbReference type="GO" id="GO:0005886">
    <property type="term" value="C:plasma membrane"/>
    <property type="evidence" value="ECO:0007669"/>
    <property type="project" value="UniProtKB-SubCell"/>
</dbReference>
<evidence type="ECO:0000256" key="4">
    <source>
        <dbReference type="ARBA" id="ARBA00022475"/>
    </source>
</evidence>